<protein>
    <submittedName>
        <fullName evidence="3">YceI family protein</fullName>
    </submittedName>
</protein>
<feature type="signal peptide" evidence="1">
    <location>
        <begin position="1"/>
        <end position="20"/>
    </location>
</feature>
<gene>
    <name evidence="3" type="ORF">ITX54_10235</name>
</gene>
<feature type="domain" description="Lipid/polyisoprenoid-binding YceI-like" evidence="2">
    <location>
        <begin position="24"/>
        <end position="187"/>
    </location>
</feature>
<dbReference type="InterPro" id="IPR007372">
    <property type="entry name" value="Lipid/polyisoprenoid-bd_YceI"/>
</dbReference>
<accession>A0AA40X1K8</accession>
<dbReference type="Proteomes" id="UP000705283">
    <property type="component" value="Unassembled WGS sequence"/>
</dbReference>
<evidence type="ECO:0000259" key="2">
    <source>
        <dbReference type="SMART" id="SM00867"/>
    </source>
</evidence>
<evidence type="ECO:0000313" key="4">
    <source>
        <dbReference type="Proteomes" id="UP000705283"/>
    </source>
</evidence>
<dbReference type="RefSeq" id="WP_194977956.1">
    <property type="nucleotide sequence ID" value="NZ_JADMKS010000004.1"/>
</dbReference>
<evidence type="ECO:0000313" key="3">
    <source>
        <dbReference type="EMBL" id="MBF6637027.1"/>
    </source>
</evidence>
<keyword evidence="1" id="KW-0732">Signal</keyword>
<evidence type="ECO:0000256" key="1">
    <source>
        <dbReference type="SAM" id="SignalP"/>
    </source>
</evidence>
<sequence>MLRVSTFLALSIAYSAMAFANPVQYAINTQKTSVEVFWTLAGSAISHAQITHITGAIILDSHKDFEDKIVVNIPIYSLNAQNILLTNELKSGTFFDEAHFPLAHFSSTRVIDIGGGHYRVLGSLQIKNIQRAVILEAEIVPDVHPNAQRGDMTLHANTTISRSAFGMDSYLLLVADPIKIDINIEASMG</sequence>
<dbReference type="AlphaFoldDB" id="A0AA40X1K8"/>
<dbReference type="Gene3D" id="2.40.128.110">
    <property type="entry name" value="Lipid/polyisoprenoid-binding, YceI-like"/>
    <property type="match status" value="1"/>
</dbReference>
<reference evidence="3" key="1">
    <citation type="submission" date="2020-11" db="EMBL/GenBank/DDBJ databases">
        <authorList>
            <person name="Lee S.D."/>
        </authorList>
    </citation>
    <scope>NUCLEOTIDE SEQUENCE</scope>
    <source>
        <strain evidence="3">SAP-2</strain>
    </source>
</reference>
<dbReference type="SMART" id="SM00867">
    <property type="entry name" value="YceI"/>
    <property type="match status" value="1"/>
</dbReference>
<name>A0AA40X1K8_9GAMM</name>
<proteinExistence type="predicted"/>
<dbReference type="EMBL" id="JADMKS010000004">
    <property type="protein sequence ID" value="MBF6637027.1"/>
    <property type="molecule type" value="Genomic_DNA"/>
</dbReference>
<comment type="caution">
    <text evidence="3">The sequence shown here is derived from an EMBL/GenBank/DDBJ whole genome shotgun (WGS) entry which is preliminary data.</text>
</comment>
<dbReference type="PANTHER" id="PTHR34406">
    <property type="entry name" value="PROTEIN YCEI"/>
    <property type="match status" value="1"/>
</dbReference>
<organism evidence="3 4">
    <name type="scientific">Rouxiella silvae</name>
    <dbReference type="NCBI Taxonomy" id="1646373"/>
    <lineage>
        <taxon>Bacteria</taxon>
        <taxon>Pseudomonadati</taxon>
        <taxon>Pseudomonadota</taxon>
        <taxon>Gammaproteobacteria</taxon>
        <taxon>Enterobacterales</taxon>
        <taxon>Yersiniaceae</taxon>
        <taxon>Rouxiella</taxon>
    </lineage>
</organism>
<dbReference type="PANTHER" id="PTHR34406:SF1">
    <property type="entry name" value="PROTEIN YCEI"/>
    <property type="match status" value="1"/>
</dbReference>
<dbReference type="InterPro" id="IPR036761">
    <property type="entry name" value="TTHA0802/YceI-like_sf"/>
</dbReference>
<dbReference type="Pfam" id="PF04264">
    <property type="entry name" value="YceI"/>
    <property type="match status" value="1"/>
</dbReference>
<dbReference type="SUPFAM" id="SSF101874">
    <property type="entry name" value="YceI-like"/>
    <property type="match status" value="1"/>
</dbReference>
<feature type="chain" id="PRO_5041318073" evidence="1">
    <location>
        <begin position="21"/>
        <end position="189"/>
    </location>
</feature>
<reference evidence="3" key="2">
    <citation type="submission" date="2022-09" db="EMBL/GenBank/DDBJ databases">
        <title>Rouxiella aceris sp. nov., isolated from tree sap and emended description of the genus Rhouxiella.</title>
        <authorList>
            <person name="Kim I.S."/>
        </authorList>
    </citation>
    <scope>NUCLEOTIDE SEQUENCE</scope>
    <source>
        <strain evidence="3">SAP-2</strain>
    </source>
</reference>